<accession>A0A6J7M0Y8</accession>
<dbReference type="SUPFAM" id="SSF53474">
    <property type="entry name" value="alpha/beta-Hydrolases"/>
    <property type="match status" value="1"/>
</dbReference>
<dbReference type="InterPro" id="IPR029058">
    <property type="entry name" value="AB_hydrolase_fold"/>
</dbReference>
<proteinExistence type="predicted"/>
<dbReference type="InterPro" id="IPR050300">
    <property type="entry name" value="GDXG_lipolytic_enzyme"/>
</dbReference>
<dbReference type="Gene3D" id="3.40.50.1820">
    <property type="entry name" value="alpha/beta hydrolase"/>
    <property type="match status" value="1"/>
</dbReference>
<evidence type="ECO:0000313" key="3">
    <source>
        <dbReference type="EMBL" id="CAB4715788.1"/>
    </source>
</evidence>
<reference evidence="6" key="1">
    <citation type="submission" date="2020-05" db="EMBL/GenBank/DDBJ databases">
        <authorList>
            <person name="Chiriac C."/>
            <person name="Salcher M."/>
            <person name="Ghai R."/>
            <person name="Kavagutti S V."/>
        </authorList>
    </citation>
    <scope>NUCLEOTIDE SEQUENCE</scope>
</reference>
<dbReference type="InterPro" id="IPR013094">
    <property type="entry name" value="AB_hydrolase_3"/>
</dbReference>
<evidence type="ECO:0000256" key="1">
    <source>
        <dbReference type="ARBA" id="ARBA00022801"/>
    </source>
</evidence>
<evidence type="ECO:0000313" key="7">
    <source>
        <dbReference type="EMBL" id="CAB5161376.1"/>
    </source>
</evidence>
<dbReference type="PANTHER" id="PTHR48081">
    <property type="entry name" value="AB HYDROLASE SUPERFAMILY PROTEIN C4A8.06C"/>
    <property type="match status" value="1"/>
</dbReference>
<dbReference type="EMBL" id="CAEZYE010000056">
    <property type="protein sequence ID" value="CAB4715788.1"/>
    <property type="molecule type" value="Genomic_DNA"/>
</dbReference>
<protein>
    <submittedName>
        <fullName evidence="6">Unannotated protein</fullName>
    </submittedName>
</protein>
<gene>
    <name evidence="3" type="ORF">UFOPK2655_01010</name>
    <name evidence="4" type="ORF">UFOPK3077_00093</name>
    <name evidence="5" type="ORF">UFOPK3667_00093</name>
    <name evidence="6" type="ORF">UFOPK3903_00461</name>
    <name evidence="7" type="ORF">UFOPK4444_01314</name>
</gene>
<dbReference type="EMBL" id="CAFAAS010000001">
    <property type="protein sequence ID" value="CAB4794638.1"/>
    <property type="molecule type" value="Genomic_DNA"/>
</dbReference>
<organism evidence="6">
    <name type="scientific">freshwater metagenome</name>
    <dbReference type="NCBI Taxonomy" id="449393"/>
    <lineage>
        <taxon>unclassified sequences</taxon>
        <taxon>metagenomes</taxon>
        <taxon>ecological metagenomes</taxon>
    </lineage>
</organism>
<evidence type="ECO:0000313" key="4">
    <source>
        <dbReference type="EMBL" id="CAB4794638.1"/>
    </source>
</evidence>
<dbReference type="EMBL" id="CAFBRZ010000106">
    <property type="protein sequence ID" value="CAB5161376.1"/>
    <property type="molecule type" value="Genomic_DNA"/>
</dbReference>
<dbReference type="GO" id="GO:0016787">
    <property type="term" value="F:hydrolase activity"/>
    <property type="evidence" value="ECO:0007669"/>
    <property type="project" value="UniProtKB-KW"/>
</dbReference>
<dbReference type="EMBL" id="CAFBMU010000001">
    <property type="protein sequence ID" value="CAB4912061.1"/>
    <property type="molecule type" value="Genomic_DNA"/>
</dbReference>
<name>A0A6J7M0Y8_9ZZZZ</name>
<sequence length="464" mass="50369">MQPRCVHAAFNTTTAPLARVTATEKLAAPDGLTCTTFVEPSATSLDFTTNVRADVELIVGELVAEFTFTATPLSQTKLLPFLIHVYFLLRKITVCPTWVGLVSGPVAAIAPCPNSERIDPETMVKNPRRFKFMGDTVTKISPDSYTLTAMAIHPQVQAYLDYISIHNPLPEKPTLQQSREDVYGYIPYAGPQSQEVDVEHAYFTSPTADLHAVIFKPKNVKPNAPALVYFHGGGWIFSFPLRYAASLSNICAESGFIVIAVNYQKAPEHPFPTPFDDCYAGLLWVAAHAARLGIDPKKIGVGGDSAGGNLAAAVALKAADTADVELAYQMLIYPCIDTDFETESYKAHATGFGLDRTGMIGAWDLYVPKVDRANKYAVPARATTFTNLAPAIIALAEHDVLRDDGANYAAALEKAGIDVTLKQFPGMIHGFLNHGQMVDGAYELRTWLSAQIVDAVTRGRRAGE</sequence>
<evidence type="ECO:0000313" key="5">
    <source>
        <dbReference type="EMBL" id="CAB4912061.1"/>
    </source>
</evidence>
<dbReference type="EMBL" id="CAFBOD010000003">
    <property type="protein sequence ID" value="CAB4971314.1"/>
    <property type="molecule type" value="Genomic_DNA"/>
</dbReference>
<dbReference type="AlphaFoldDB" id="A0A6J7M0Y8"/>
<dbReference type="PANTHER" id="PTHR48081:SF8">
    <property type="entry name" value="ALPHA_BETA HYDROLASE FOLD-3 DOMAIN-CONTAINING PROTEIN-RELATED"/>
    <property type="match status" value="1"/>
</dbReference>
<feature type="domain" description="Alpha/beta hydrolase fold-3" evidence="2">
    <location>
        <begin position="227"/>
        <end position="432"/>
    </location>
</feature>
<dbReference type="Pfam" id="PF07859">
    <property type="entry name" value="Abhydrolase_3"/>
    <property type="match status" value="1"/>
</dbReference>
<keyword evidence="1" id="KW-0378">Hydrolase</keyword>
<evidence type="ECO:0000259" key="2">
    <source>
        <dbReference type="Pfam" id="PF07859"/>
    </source>
</evidence>
<evidence type="ECO:0000313" key="6">
    <source>
        <dbReference type="EMBL" id="CAB4971314.1"/>
    </source>
</evidence>